<protein>
    <submittedName>
        <fullName evidence="2">Uncharacterized protein</fullName>
    </submittedName>
</protein>
<dbReference type="Proteomes" id="UP001501417">
    <property type="component" value="Unassembled WGS sequence"/>
</dbReference>
<dbReference type="EMBL" id="BAABGF010000017">
    <property type="protein sequence ID" value="GAA4537275.1"/>
    <property type="molecule type" value="Genomic_DNA"/>
</dbReference>
<comment type="caution">
    <text evidence="2">The sequence shown here is derived from an EMBL/GenBank/DDBJ whole genome shotgun (WGS) entry which is preliminary data.</text>
</comment>
<proteinExistence type="predicted"/>
<organism evidence="2 3">
    <name type="scientific">Mycobacterium paraffinicum</name>
    <dbReference type="NCBI Taxonomy" id="53378"/>
    <lineage>
        <taxon>Bacteria</taxon>
        <taxon>Bacillati</taxon>
        <taxon>Actinomycetota</taxon>
        <taxon>Actinomycetes</taxon>
        <taxon>Mycobacteriales</taxon>
        <taxon>Mycobacteriaceae</taxon>
        <taxon>Mycobacterium</taxon>
    </lineage>
</organism>
<accession>A0ABP8RF10</accession>
<evidence type="ECO:0000313" key="3">
    <source>
        <dbReference type="Proteomes" id="UP001501417"/>
    </source>
</evidence>
<feature type="region of interest" description="Disordered" evidence="1">
    <location>
        <begin position="1"/>
        <end position="31"/>
    </location>
</feature>
<sequence length="70" mass="7275">MAAAQAAAEHDRQDGDEADADGPGAARSHDDIVAADRHFDKLLVNCGGGGTLFPCGALCIRTGNPPFPRW</sequence>
<reference evidence="3" key="1">
    <citation type="journal article" date="2019" name="Int. J. Syst. Evol. Microbiol.">
        <title>The Global Catalogue of Microorganisms (GCM) 10K type strain sequencing project: providing services to taxonomists for standard genome sequencing and annotation.</title>
        <authorList>
            <consortium name="The Broad Institute Genomics Platform"/>
            <consortium name="The Broad Institute Genome Sequencing Center for Infectious Disease"/>
            <person name="Wu L."/>
            <person name="Ma J."/>
        </authorList>
    </citation>
    <scope>NUCLEOTIDE SEQUENCE [LARGE SCALE GENOMIC DNA]</scope>
    <source>
        <strain evidence="3">JCM 17782</strain>
    </source>
</reference>
<evidence type="ECO:0000256" key="1">
    <source>
        <dbReference type="SAM" id="MobiDB-lite"/>
    </source>
</evidence>
<keyword evidence="3" id="KW-1185">Reference proteome</keyword>
<gene>
    <name evidence="2" type="ORF">GCM10023161_13880</name>
</gene>
<evidence type="ECO:0000313" key="2">
    <source>
        <dbReference type="EMBL" id="GAA4537275.1"/>
    </source>
</evidence>
<name>A0ABP8RF10_9MYCO</name>